<dbReference type="eggNOG" id="COG0047">
    <property type="taxonomic scope" value="Bacteria"/>
</dbReference>
<dbReference type="RefSeq" id="WP_024266396.1">
    <property type="nucleotide sequence ID" value="NC_023035.1"/>
</dbReference>
<gene>
    <name evidence="8" type="ORF">L21SP2_0017</name>
</gene>
<keyword evidence="5" id="KW-0378">Hydrolase</keyword>
<dbReference type="GO" id="GO:0005524">
    <property type="term" value="F:ATP binding"/>
    <property type="evidence" value="ECO:0007669"/>
    <property type="project" value="UniProtKB-KW"/>
</dbReference>
<dbReference type="GO" id="GO:0006189">
    <property type="term" value="P:'de novo' IMP biosynthetic process"/>
    <property type="evidence" value="ECO:0007669"/>
    <property type="project" value="InterPro"/>
</dbReference>
<evidence type="ECO:0000256" key="3">
    <source>
        <dbReference type="ARBA" id="ARBA00022741"/>
    </source>
</evidence>
<keyword evidence="8" id="KW-0808">Transferase</keyword>
<dbReference type="PIRSF" id="PIRSF001586">
    <property type="entry name" value="FGAM_synth_I"/>
    <property type="match status" value="1"/>
</dbReference>
<keyword evidence="3" id="KW-0547">Nucleotide-binding</keyword>
<evidence type="ECO:0000256" key="7">
    <source>
        <dbReference type="ARBA" id="ARBA00022962"/>
    </source>
</evidence>
<protein>
    <submittedName>
        <fullName evidence="8">Phosphoribosylformylglycinamidine synthase, glutamine amidotransferase subunit</fullName>
        <ecNumber evidence="8">6.3.5.3</ecNumber>
    </submittedName>
</protein>
<keyword evidence="1" id="KW-0963">Cytoplasm</keyword>
<dbReference type="GO" id="GO:0016787">
    <property type="term" value="F:hydrolase activity"/>
    <property type="evidence" value="ECO:0007669"/>
    <property type="project" value="UniProtKB-KW"/>
</dbReference>
<organism evidence="8 9">
    <name type="scientific">Salinispira pacifica</name>
    <dbReference type="NCBI Taxonomy" id="1307761"/>
    <lineage>
        <taxon>Bacteria</taxon>
        <taxon>Pseudomonadati</taxon>
        <taxon>Spirochaetota</taxon>
        <taxon>Spirochaetia</taxon>
        <taxon>Spirochaetales</taxon>
        <taxon>Spirochaetaceae</taxon>
        <taxon>Salinispira</taxon>
    </lineage>
</organism>
<evidence type="ECO:0000313" key="8">
    <source>
        <dbReference type="EMBL" id="AHC13463.1"/>
    </source>
</evidence>
<dbReference type="GO" id="GO:0016740">
    <property type="term" value="F:transferase activity"/>
    <property type="evidence" value="ECO:0007669"/>
    <property type="project" value="UniProtKB-KW"/>
</dbReference>
<keyword evidence="9" id="KW-1185">Reference proteome</keyword>
<evidence type="ECO:0000313" key="9">
    <source>
        <dbReference type="Proteomes" id="UP000018680"/>
    </source>
</evidence>
<dbReference type="SUPFAM" id="SSF52317">
    <property type="entry name" value="Class I glutamine amidotransferase-like"/>
    <property type="match status" value="1"/>
</dbReference>
<name>V5WCF1_9SPIO</name>
<dbReference type="KEGG" id="slr:L21SP2_0017"/>
<dbReference type="AlphaFoldDB" id="V5WCF1"/>
<dbReference type="PANTHER" id="PTHR10099:SF1">
    <property type="entry name" value="PHOSPHORIBOSYLFORMYLGLYCINAMIDINE SYNTHASE"/>
    <property type="match status" value="1"/>
</dbReference>
<keyword evidence="2 8" id="KW-0436">Ligase</keyword>
<dbReference type="EMBL" id="CP006939">
    <property type="protein sequence ID" value="AHC13463.1"/>
    <property type="molecule type" value="Genomic_DNA"/>
</dbReference>
<dbReference type="PANTHER" id="PTHR10099">
    <property type="entry name" value="PHOSPHORIBOSYLFORMYLGLYCINAMIDINE SYNTHASE"/>
    <property type="match status" value="1"/>
</dbReference>
<dbReference type="InterPro" id="IPR029062">
    <property type="entry name" value="Class_I_gatase-like"/>
</dbReference>
<evidence type="ECO:0000256" key="2">
    <source>
        <dbReference type="ARBA" id="ARBA00022598"/>
    </source>
</evidence>
<keyword evidence="6" id="KW-0067">ATP-binding</keyword>
<reference evidence="8 9" key="1">
    <citation type="journal article" date="2015" name="Stand. Genomic Sci.">
        <title>Complete genome sequence and description of Salinispira pacifica gen. nov., sp. nov., a novel spirochaete isolated form a hypersaline microbial mat.</title>
        <authorList>
            <person name="Ben Hania W."/>
            <person name="Joseph M."/>
            <person name="Schumann P."/>
            <person name="Bunk B."/>
            <person name="Fiebig A."/>
            <person name="Sproer C."/>
            <person name="Klenk H.P."/>
            <person name="Fardeau M.L."/>
            <person name="Spring S."/>
        </authorList>
    </citation>
    <scope>NUCLEOTIDE SEQUENCE [LARGE SCALE GENOMIC DNA]</scope>
    <source>
        <strain evidence="8 9">L21-RPul-D2</strain>
    </source>
</reference>
<evidence type="ECO:0000256" key="5">
    <source>
        <dbReference type="ARBA" id="ARBA00022801"/>
    </source>
</evidence>
<dbReference type="Pfam" id="PF13507">
    <property type="entry name" value="GATase_5"/>
    <property type="match status" value="1"/>
</dbReference>
<evidence type="ECO:0000256" key="4">
    <source>
        <dbReference type="ARBA" id="ARBA00022755"/>
    </source>
</evidence>
<evidence type="ECO:0000256" key="6">
    <source>
        <dbReference type="ARBA" id="ARBA00022840"/>
    </source>
</evidence>
<dbReference type="EC" id="6.3.5.3" evidence="8"/>
<dbReference type="Proteomes" id="UP000018680">
    <property type="component" value="Chromosome"/>
</dbReference>
<proteinExistence type="predicted"/>
<keyword evidence="4" id="KW-0658">Purine biosynthesis</keyword>
<dbReference type="HOGENOM" id="CLU_001031_3_0_12"/>
<keyword evidence="7 8" id="KW-0315">Glutamine amidotransferase</keyword>
<dbReference type="InterPro" id="IPR010075">
    <property type="entry name" value="PRibForGlyAmidine_synth_PurQ"/>
</dbReference>
<dbReference type="GO" id="GO:0005737">
    <property type="term" value="C:cytoplasm"/>
    <property type="evidence" value="ECO:0007669"/>
    <property type="project" value="TreeGrafter"/>
</dbReference>
<evidence type="ECO:0000256" key="1">
    <source>
        <dbReference type="ARBA" id="ARBA00022490"/>
    </source>
</evidence>
<dbReference type="GO" id="GO:0004642">
    <property type="term" value="F:phosphoribosylformylglycinamidine synthase activity"/>
    <property type="evidence" value="ECO:0007669"/>
    <property type="project" value="UniProtKB-EC"/>
</dbReference>
<sequence length="244" mass="26615">MIAILTGYGINADKELGEAFTAAGGSVEFVHLRDLIDDPSMLESFRILAFPGGFSFGDHIGSGTILGHMVKNHLQDAINQLIQRDGLVLGICNGFQTLVKMGLLPNTQGDWSNEASLISNESGLFIDDWVGLTVNTLNPSPWIRNMPDFDCPIRHGEGKFIYAGMNAELKELPKELVAFRYQDNPNGSQDDIAGITDPSGRVLGMMPHPEAFIRGEQHPRRLKTSQGAGLSLFRNAVAYVSSDK</sequence>
<dbReference type="Gene3D" id="3.40.50.880">
    <property type="match status" value="1"/>
</dbReference>
<dbReference type="STRING" id="1307761.L21SP2_0017"/>
<accession>V5WCF1</accession>
<dbReference type="SMART" id="SM01211">
    <property type="entry name" value="GATase_5"/>
    <property type="match status" value="1"/>
</dbReference>
<dbReference type="PROSITE" id="PS51273">
    <property type="entry name" value="GATASE_TYPE_1"/>
    <property type="match status" value="1"/>
</dbReference>
<dbReference type="PATRIC" id="fig|1307761.3.peg.17"/>